<reference evidence="1 2" key="1">
    <citation type="submission" date="2024-04" db="EMBL/GenBank/DDBJ databases">
        <title>Novel genus in family Flammeovirgaceae.</title>
        <authorList>
            <person name="Nguyen T.H."/>
            <person name="Vuong T.Q."/>
            <person name="Le H."/>
            <person name="Kim S.-G."/>
        </authorList>
    </citation>
    <scope>NUCLEOTIDE SEQUENCE [LARGE SCALE GENOMIC DNA]</scope>
    <source>
        <strain evidence="1 2">JCM 23209</strain>
    </source>
</reference>
<evidence type="ECO:0000313" key="2">
    <source>
        <dbReference type="Proteomes" id="UP001403385"/>
    </source>
</evidence>
<dbReference type="Proteomes" id="UP001403385">
    <property type="component" value="Unassembled WGS sequence"/>
</dbReference>
<evidence type="ECO:0000313" key="1">
    <source>
        <dbReference type="EMBL" id="MEN7548750.1"/>
    </source>
</evidence>
<dbReference type="AlphaFoldDB" id="A0AAW9SAG4"/>
<dbReference type="RefSeq" id="WP_346821527.1">
    <property type="nucleotide sequence ID" value="NZ_JBDKWZ010000006.1"/>
</dbReference>
<accession>A0AAW9SAG4</accession>
<keyword evidence="2" id="KW-1185">Reference proteome</keyword>
<name>A0AAW9SAG4_9BACT</name>
<dbReference type="InterPro" id="IPR032580">
    <property type="entry name" value="SatD"/>
</dbReference>
<proteinExistence type="predicted"/>
<comment type="caution">
    <text evidence="1">The sequence shown here is derived from an EMBL/GenBank/DDBJ whole genome shotgun (WGS) entry which is preliminary data.</text>
</comment>
<organism evidence="1 2">
    <name type="scientific">Rapidithrix thailandica</name>
    <dbReference type="NCBI Taxonomy" id="413964"/>
    <lineage>
        <taxon>Bacteria</taxon>
        <taxon>Pseudomonadati</taxon>
        <taxon>Bacteroidota</taxon>
        <taxon>Cytophagia</taxon>
        <taxon>Cytophagales</taxon>
        <taxon>Flammeovirgaceae</taxon>
        <taxon>Rapidithrix</taxon>
    </lineage>
</organism>
<dbReference type="EMBL" id="JBDKWZ010000006">
    <property type="protein sequence ID" value="MEN7548750.1"/>
    <property type="molecule type" value="Genomic_DNA"/>
</dbReference>
<protein>
    <submittedName>
        <fullName evidence="1">SatD family protein</fullName>
    </submittedName>
</protein>
<sequence length="214" mass="24386">MSSHKLYFVIIADLIASKEIEDRENFQKDLSGFLKDLSKRSEKNGLVSPYTITLGDEFQAVYEKPQSLFEDVWEVIEFVYPVQIRWAIGYGQITTHINPEQSIGMDGPAFHQARDLMTQLKKSGHTVIGIKGKDLPVAPLANQSLLLLSSILEKWKENSVKICTRLLKGTSIEQIAEELAISPRAVYKNIRTNHIQEVIHLMEILKTDYMLLNE</sequence>
<dbReference type="Pfam" id="PF16264">
    <property type="entry name" value="SatD"/>
    <property type="match status" value="1"/>
</dbReference>
<gene>
    <name evidence="1" type="ORF">AAG747_12580</name>
</gene>